<reference evidence="2 3" key="1">
    <citation type="journal article" date="2016" name="Nat. Commun.">
        <title>Thousands of microbial genomes shed light on interconnected biogeochemical processes in an aquifer system.</title>
        <authorList>
            <person name="Anantharaman K."/>
            <person name="Brown C.T."/>
            <person name="Hug L.A."/>
            <person name="Sharon I."/>
            <person name="Castelle C.J."/>
            <person name="Probst A.J."/>
            <person name="Thomas B.C."/>
            <person name="Singh A."/>
            <person name="Wilkins M.J."/>
            <person name="Karaoz U."/>
            <person name="Brodie E.L."/>
            <person name="Williams K.H."/>
            <person name="Hubbard S.S."/>
            <person name="Banfield J.F."/>
        </authorList>
    </citation>
    <scope>NUCLEOTIDE SEQUENCE [LARGE SCALE GENOMIC DNA]</scope>
</reference>
<keyword evidence="1" id="KW-1133">Transmembrane helix</keyword>
<organism evidence="2 3">
    <name type="scientific">Candidatus Magasanikbacteria bacterium RIFCSPHIGHO2_02_FULL_47_14</name>
    <dbReference type="NCBI Taxonomy" id="1798680"/>
    <lineage>
        <taxon>Bacteria</taxon>
        <taxon>Candidatus Magasanikiibacteriota</taxon>
    </lineage>
</organism>
<keyword evidence="1" id="KW-0812">Transmembrane</keyword>
<evidence type="ECO:0008006" key="4">
    <source>
        <dbReference type="Google" id="ProtNLM"/>
    </source>
</evidence>
<dbReference type="AlphaFoldDB" id="A0A1F6MA48"/>
<sequence length="381" mass="41521">MVSRRKQTTLPSEQPVRFYKFIALTFLFLTIGLLTVVVLMSSKRATINIMTKPSPVDVTADVQIGADKNSADIAGIVATTTVQLERSYQPTGSRNEPGIATGVVTMHNDSGVSQPLVATTRLLTADGALFRIKSSVTVPAKGTVENVEVYADEEGEKGSIGPSRFTVPGLNEEKQKVIYATSDTPMSGGVKTIGILSDADVERAKKEFQAAVVQEGQKALQDQHKDYDAVFSSSEVQVEVEGEVGKETSGFTLRGTGTVVGVFYKKEDVRTWADTQLEKRVISDAEIVRAGGGEPSVSFLEYQPDKHTATLRVFADGVVVLSSESKQIEKSIFFGKTKDEVRRYLLSLDHVQTVDIKFSPAWIQTVPHIHDHVTVVVKEVE</sequence>
<dbReference type="STRING" id="1798680.A3J66_00235"/>
<feature type="transmembrane region" description="Helical" evidence="1">
    <location>
        <begin position="21"/>
        <end position="40"/>
    </location>
</feature>
<proteinExistence type="predicted"/>
<evidence type="ECO:0000313" key="2">
    <source>
        <dbReference type="EMBL" id="OGH68501.1"/>
    </source>
</evidence>
<name>A0A1F6MA48_9BACT</name>
<keyword evidence="1" id="KW-0472">Membrane</keyword>
<protein>
    <recommendedName>
        <fullName evidence="4">Baseplate protein J-like domain-containing protein</fullName>
    </recommendedName>
</protein>
<evidence type="ECO:0000313" key="3">
    <source>
        <dbReference type="Proteomes" id="UP000176282"/>
    </source>
</evidence>
<gene>
    <name evidence="2" type="ORF">A3J66_00235</name>
</gene>
<dbReference type="Proteomes" id="UP000176282">
    <property type="component" value="Unassembled WGS sequence"/>
</dbReference>
<evidence type="ECO:0000256" key="1">
    <source>
        <dbReference type="SAM" id="Phobius"/>
    </source>
</evidence>
<comment type="caution">
    <text evidence="2">The sequence shown here is derived from an EMBL/GenBank/DDBJ whole genome shotgun (WGS) entry which is preliminary data.</text>
</comment>
<dbReference type="EMBL" id="MFQB01000013">
    <property type="protein sequence ID" value="OGH68501.1"/>
    <property type="molecule type" value="Genomic_DNA"/>
</dbReference>
<accession>A0A1F6MA48</accession>